<feature type="compositionally biased region" description="Low complexity" evidence="1">
    <location>
        <begin position="77"/>
        <end position="87"/>
    </location>
</feature>
<evidence type="ECO:0000313" key="2">
    <source>
        <dbReference type="EMBL" id="PJF31036.1"/>
    </source>
</evidence>
<gene>
    <name evidence="2" type="ORF">CUN51_06040</name>
</gene>
<dbReference type="Proteomes" id="UP000228921">
    <property type="component" value="Unassembled WGS sequence"/>
</dbReference>
<reference evidence="2 3" key="1">
    <citation type="submission" date="2017-11" db="EMBL/GenBank/DDBJ databases">
        <title>Evolution of Phototrophy in the Chloroflexi Phylum Driven by Horizontal Gene Transfer.</title>
        <authorList>
            <person name="Ward L.M."/>
            <person name="Hemp J."/>
            <person name="Shih P.M."/>
            <person name="Mcglynn S.E."/>
            <person name="Fischer W."/>
        </authorList>
    </citation>
    <scope>NUCLEOTIDE SEQUENCE [LARGE SCALE GENOMIC DNA]</scope>
    <source>
        <strain evidence="2">CP2_2F</strain>
    </source>
</reference>
<name>A0A2M8P0G4_9CHLR</name>
<evidence type="ECO:0000313" key="3">
    <source>
        <dbReference type="Proteomes" id="UP000228921"/>
    </source>
</evidence>
<feature type="compositionally biased region" description="Gly residues" evidence="1">
    <location>
        <begin position="88"/>
        <end position="104"/>
    </location>
</feature>
<comment type="caution">
    <text evidence="2">The sequence shown here is derived from an EMBL/GenBank/DDBJ whole genome shotgun (WGS) entry which is preliminary data.</text>
</comment>
<sequence length="104" mass="10847">MTDVTASNESTVKELESYGVDNPSAYEVERFRSEVAQYANDPDALDALRTELRELRDTDQQTWSYVSVGGGGDWSDLDSSSDGADSDGNGGDSGGDGGGNGGGE</sequence>
<accession>A0A2M8P0G4</accession>
<protein>
    <submittedName>
        <fullName evidence="2">Uncharacterized protein</fullName>
    </submittedName>
</protein>
<dbReference type="EMBL" id="PGTK01000005">
    <property type="protein sequence ID" value="PJF31036.1"/>
    <property type="molecule type" value="Genomic_DNA"/>
</dbReference>
<proteinExistence type="predicted"/>
<organism evidence="2 3">
    <name type="scientific">Candidatus Thermofonsia Clade 1 bacterium</name>
    <dbReference type="NCBI Taxonomy" id="2364210"/>
    <lineage>
        <taxon>Bacteria</taxon>
        <taxon>Bacillati</taxon>
        <taxon>Chloroflexota</taxon>
        <taxon>Candidatus Thermofontia</taxon>
        <taxon>Candidatus Thermofonsia Clade 1</taxon>
    </lineage>
</organism>
<evidence type="ECO:0000256" key="1">
    <source>
        <dbReference type="SAM" id="MobiDB-lite"/>
    </source>
</evidence>
<dbReference type="AlphaFoldDB" id="A0A2M8P0G4"/>
<feature type="region of interest" description="Disordered" evidence="1">
    <location>
        <begin position="63"/>
        <end position="104"/>
    </location>
</feature>